<evidence type="ECO:0000313" key="2">
    <source>
        <dbReference type="EMBL" id="ORD93970.1"/>
    </source>
</evidence>
<dbReference type="VEuPathDB" id="MicrosporidiaDB:ECANGB1_1318"/>
<dbReference type="AlphaFoldDB" id="A0A1Y1S719"/>
<keyword evidence="3" id="KW-1185">Reference proteome</keyword>
<accession>A0A1Y1S719</accession>
<sequence>MIHALLCFAFEGYANRQDLTSRDAVSYCYDSDSSSTERCIPYRKKPKYKKESRDREGDCTTTIAYLSQMISVLIKELQVRICKAYESTENVICEGNQINCNEMEELIEAAINKCFSLQQSEIKALVDELEDAVEVLCCKKDGDLSSLISNQMESLRTSLASEVSALIAEPRDVSKPNDDSRSRRNGRPNDHPRSNDGSRENSEPDESDERDDLKDVKKVARKIQTRMGSEHDKCKHKLIAGMRNQDCIIQDDLRNLFEEFYANLTTILAKTEKCLLVDICGVLEQNILTSNAVATGNVEELKARLCVIVKEISVKITNVIAVWSATYATSYGSKKHQGICN</sequence>
<evidence type="ECO:0000256" key="1">
    <source>
        <dbReference type="SAM" id="MobiDB-lite"/>
    </source>
</evidence>
<dbReference type="EMBL" id="LWDP01000037">
    <property type="protein sequence ID" value="ORD93970.1"/>
    <property type="molecule type" value="Genomic_DNA"/>
</dbReference>
<comment type="caution">
    <text evidence="2">The sequence shown here is derived from an EMBL/GenBank/DDBJ whole genome shotgun (WGS) entry which is preliminary data.</text>
</comment>
<organism evidence="2 3">
    <name type="scientific">Enterospora canceri</name>
    <dbReference type="NCBI Taxonomy" id="1081671"/>
    <lineage>
        <taxon>Eukaryota</taxon>
        <taxon>Fungi</taxon>
        <taxon>Fungi incertae sedis</taxon>
        <taxon>Microsporidia</taxon>
        <taxon>Enterocytozoonidae</taxon>
        <taxon>Enterospora</taxon>
    </lineage>
</organism>
<gene>
    <name evidence="2" type="ORF">ECANGB1_1318</name>
</gene>
<evidence type="ECO:0000313" key="3">
    <source>
        <dbReference type="Proteomes" id="UP000192639"/>
    </source>
</evidence>
<reference evidence="2 3" key="1">
    <citation type="journal article" date="2017" name="Environ. Microbiol.">
        <title>Decay of the glycolytic pathway and adaptation to intranuclear parasitism within Enterocytozoonidae microsporidia.</title>
        <authorList>
            <person name="Wiredu Boakye D."/>
            <person name="Jaroenlak P."/>
            <person name="Prachumwat A."/>
            <person name="Williams T.A."/>
            <person name="Bateman K.S."/>
            <person name="Itsathitphaisarn O."/>
            <person name="Sritunyalucksana K."/>
            <person name="Paszkiewicz K.H."/>
            <person name="Moore K.A."/>
            <person name="Stentiford G.D."/>
            <person name="Williams B.A."/>
        </authorList>
    </citation>
    <scope>NUCLEOTIDE SEQUENCE [LARGE SCALE GENOMIC DNA]</scope>
    <source>
        <strain evidence="2 3">GB1</strain>
    </source>
</reference>
<name>A0A1Y1S719_9MICR</name>
<protein>
    <submittedName>
        <fullName evidence="2">Uncharacterized protein</fullName>
    </submittedName>
</protein>
<feature type="region of interest" description="Disordered" evidence="1">
    <location>
        <begin position="167"/>
        <end position="216"/>
    </location>
</feature>
<dbReference type="Proteomes" id="UP000192639">
    <property type="component" value="Unassembled WGS sequence"/>
</dbReference>
<feature type="compositionally biased region" description="Basic and acidic residues" evidence="1">
    <location>
        <begin position="169"/>
        <end position="202"/>
    </location>
</feature>
<proteinExistence type="predicted"/>